<reference evidence="2 3" key="1">
    <citation type="submission" date="2022-01" db="EMBL/GenBank/DDBJ databases">
        <authorList>
            <person name="Xiong W."/>
            <person name="Schranz E."/>
        </authorList>
    </citation>
    <scope>NUCLEOTIDE SEQUENCE [LARGE SCALE GENOMIC DNA]</scope>
</reference>
<protein>
    <submittedName>
        <fullName evidence="2">Uncharacterized protein</fullName>
    </submittedName>
</protein>
<keyword evidence="1" id="KW-1133">Transmembrane helix</keyword>
<keyword evidence="1" id="KW-0812">Transmembrane</keyword>
<dbReference type="EMBL" id="CAKMRJ010000147">
    <property type="protein sequence ID" value="CAH1418907.1"/>
    <property type="molecule type" value="Genomic_DNA"/>
</dbReference>
<dbReference type="AlphaFoldDB" id="A0AAU9LZD0"/>
<keyword evidence="3" id="KW-1185">Reference proteome</keyword>
<name>A0AAU9LZD0_9ASTR</name>
<comment type="caution">
    <text evidence="2">The sequence shown here is derived from an EMBL/GenBank/DDBJ whole genome shotgun (WGS) entry which is preliminary data.</text>
</comment>
<gene>
    <name evidence="2" type="ORF">LVIROSA_LOCUS6477</name>
</gene>
<evidence type="ECO:0000256" key="1">
    <source>
        <dbReference type="SAM" id="Phobius"/>
    </source>
</evidence>
<keyword evidence="1" id="KW-0472">Membrane</keyword>
<organism evidence="2 3">
    <name type="scientific">Lactuca virosa</name>
    <dbReference type="NCBI Taxonomy" id="75947"/>
    <lineage>
        <taxon>Eukaryota</taxon>
        <taxon>Viridiplantae</taxon>
        <taxon>Streptophyta</taxon>
        <taxon>Embryophyta</taxon>
        <taxon>Tracheophyta</taxon>
        <taxon>Spermatophyta</taxon>
        <taxon>Magnoliopsida</taxon>
        <taxon>eudicotyledons</taxon>
        <taxon>Gunneridae</taxon>
        <taxon>Pentapetalae</taxon>
        <taxon>asterids</taxon>
        <taxon>campanulids</taxon>
        <taxon>Asterales</taxon>
        <taxon>Asteraceae</taxon>
        <taxon>Cichorioideae</taxon>
        <taxon>Cichorieae</taxon>
        <taxon>Lactucinae</taxon>
        <taxon>Lactuca</taxon>
    </lineage>
</organism>
<feature type="transmembrane region" description="Helical" evidence="1">
    <location>
        <begin position="6"/>
        <end position="24"/>
    </location>
</feature>
<sequence>MEVNTCRPWFWGCFVALVGLYWRLGFSKVIKAKVYDKSNHKRWVNLLADALKAIEVVTFYYPCCLKTAFGRYCLKNPHPRAEKWLNFILML</sequence>
<evidence type="ECO:0000313" key="2">
    <source>
        <dbReference type="EMBL" id="CAH1418907.1"/>
    </source>
</evidence>
<proteinExistence type="predicted"/>
<accession>A0AAU9LZD0</accession>
<dbReference type="Proteomes" id="UP001157418">
    <property type="component" value="Unassembled WGS sequence"/>
</dbReference>
<evidence type="ECO:0000313" key="3">
    <source>
        <dbReference type="Proteomes" id="UP001157418"/>
    </source>
</evidence>